<dbReference type="InterPro" id="IPR051120">
    <property type="entry name" value="ABC_AA/LPS_Transport"/>
</dbReference>
<dbReference type="InterPro" id="IPR003439">
    <property type="entry name" value="ABC_transporter-like_ATP-bd"/>
</dbReference>
<accession>A0A2U1CR58</accession>
<dbReference type="GO" id="GO:0005886">
    <property type="term" value="C:plasma membrane"/>
    <property type="evidence" value="ECO:0007669"/>
    <property type="project" value="TreeGrafter"/>
</dbReference>
<dbReference type="RefSeq" id="WP_116517525.1">
    <property type="nucleotide sequence ID" value="NZ_JACCEX010000001.1"/>
</dbReference>
<name>A0A2U1CR58_9BURK</name>
<dbReference type="OrthoDB" id="9781337at2"/>
<dbReference type="PANTHER" id="PTHR45772:SF2">
    <property type="entry name" value="ABC TRANSPORTER ATP-BINDING PROTEIN"/>
    <property type="match status" value="1"/>
</dbReference>
<dbReference type="GO" id="GO:0016887">
    <property type="term" value="F:ATP hydrolysis activity"/>
    <property type="evidence" value="ECO:0007669"/>
    <property type="project" value="InterPro"/>
</dbReference>
<dbReference type="EMBL" id="QEKO01000001">
    <property type="protein sequence ID" value="PVY68363.1"/>
    <property type="molecule type" value="Genomic_DNA"/>
</dbReference>
<dbReference type="InterPro" id="IPR027417">
    <property type="entry name" value="P-loop_NTPase"/>
</dbReference>
<evidence type="ECO:0000256" key="1">
    <source>
        <dbReference type="ARBA" id="ARBA00022448"/>
    </source>
</evidence>
<dbReference type="STRING" id="1231391.GCA_000308195_01982"/>
<evidence type="ECO:0000259" key="5">
    <source>
        <dbReference type="PROSITE" id="PS50893"/>
    </source>
</evidence>
<comment type="caution">
    <text evidence="6">The sequence shown here is derived from an EMBL/GenBank/DDBJ whole genome shotgun (WGS) entry which is preliminary data.</text>
</comment>
<protein>
    <submittedName>
        <fullName evidence="6">Branched-chain amino acid transport system ATP-binding protein</fullName>
    </submittedName>
</protein>
<keyword evidence="3" id="KW-0547">Nucleotide-binding</keyword>
<evidence type="ECO:0000256" key="4">
    <source>
        <dbReference type="ARBA" id="ARBA00022840"/>
    </source>
</evidence>
<sequence length="271" mass="28770">MSTPSPLPQTGVAGAAPAAGAQAAVVLETRKLCLSFGALKVTRDVDFQLRAGERHALIGSNGAGKSTLVNLLAGVLQPHSGDILLDGERINKLAPFQRVRRGLVRTFQITALFGEMTPLDSVALAVCQANGAGLSFVGASPAHARAVDEAAEILRTVGLLEHARDETRFMAYGHQRLLEIALALACKPRVLLLDEPAAGVPMGESRRLLQTLAELPGDLTILLIEHDMKLVFQFASRISVLAEGALLAQGTPNEIANDERVRQSYLGHSHA</sequence>
<dbReference type="Gene3D" id="3.40.50.300">
    <property type="entry name" value="P-loop containing nucleotide triphosphate hydrolases"/>
    <property type="match status" value="1"/>
</dbReference>
<keyword evidence="1" id="KW-0813">Transport</keyword>
<reference evidence="6 7" key="1">
    <citation type="submission" date="2018-04" db="EMBL/GenBank/DDBJ databases">
        <title>Genomic Encyclopedia of Type Strains, Phase IV (KMG-IV): sequencing the most valuable type-strain genomes for metagenomic binning, comparative biology and taxonomic classification.</title>
        <authorList>
            <person name="Goeker M."/>
        </authorList>
    </citation>
    <scope>NUCLEOTIDE SEQUENCE [LARGE SCALE GENOMIC DNA]</scope>
    <source>
        <strain evidence="6 7">DSM 10065</strain>
    </source>
</reference>
<dbReference type="InterPro" id="IPR032823">
    <property type="entry name" value="BCA_ABC_TP_C"/>
</dbReference>
<dbReference type="PROSITE" id="PS50893">
    <property type="entry name" value="ABC_TRANSPORTER_2"/>
    <property type="match status" value="1"/>
</dbReference>
<dbReference type="SUPFAM" id="SSF52540">
    <property type="entry name" value="P-loop containing nucleoside triphosphate hydrolases"/>
    <property type="match status" value="1"/>
</dbReference>
<dbReference type="Proteomes" id="UP000246145">
    <property type="component" value="Unassembled WGS sequence"/>
</dbReference>
<evidence type="ECO:0000313" key="6">
    <source>
        <dbReference type="EMBL" id="PVY68363.1"/>
    </source>
</evidence>
<evidence type="ECO:0000256" key="3">
    <source>
        <dbReference type="ARBA" id="ARBA00022741"/>
    </source>
</evidence>
<dbReference type="Pfam" id="PF00005">
    <property type="entry name" value="ABC_tran"/>
    <property type="match status" value="1"/>
</dbReference>
<dbReference type="AlphaFoldDB" id="A0A2U1CR58"/>
<keyword evidence="2" id="KW-0472">Membrane</keyword>
<keyword evidence="2" id="KW-1003">Cell membrane</keyword>
<dbReference type="PANTHER" id="PTHR45772">
    <property type="entry name" value="CONSERVED COMPONENT OF ABC TRANSPORTER FOR NATURAL AMINO ACIDS-RELATED"/>
    <property type="match status" value="1"/>
</dbReference>
<gene>
    <name evidence="6" type="ORF">C7440_0759</name>
</gene>
<evidence type="ECO:0000313" key="7">
    <source>
        <dbReference type="Proteomes" id="UP000246145"/>
    </source>
</evidence>
<feature type="domain" description="ABC transporter" evidence="5">
    <location>
        <begin position="27"/>
        <end position="268"/>
    </location>
</feature>
<dbReference type="CDD" id="cd03219">
    <property type="entry name" value="ABC_Mj1267_LivG_branched"/>
    <property type="match status" value="1"/>
</dbReference>
<evidence type="ECO:0000256" key="2">
    <source>
        <dbReference type="ARBA" id="ARBA00022475"/>
    </source>
</evidence>
<keyword evidence="7" id="KW-1185">Reference proteome</keyword>
<dbReference type="SMART" id="SM00382">
    <property type="entry name" value="AAA"/>
    <property type="match status" value="1"/>
</dbReference>
<keyword evidence="4 6" id="KW-0067">ATP-binding</keyword>
<dbReference type="Pfam" id="PF12399">
    <property type="entry name" value="BCA_ABC_TP_C"/>
    <property type="match status" value="1"/>
</dbReference>
<proteinExistence type="predicted"/>
<organism evidence="6 7">
    <name type="scientific">Pusillimonas noertemannii</name>
    <dbReference type="NCBI Taxonomy" id="305977"/>
    <lineage>
        <taxon>Bacteria</taxon>
        <taxon>Pseudomonadati</taxon>
        <taxon>Pseudomonadota</taxon>
        <taxon>Betaproteobacteria</taxon>
        <taxon>Burkholderiales</taxon>
        <taxon>Alcaligenaceae</taxon>
        <taxon>Pusillimonas</taxon>
    </lineage>
</organism>
<dbReference type="InterPro" id="IPR003593">
    <property type="entry name" value="AAA+_ATPase"/>
</dbReference>
<dbReference type="GO" id="GO:0005524">
    <property type="term" value="F:ATP binding"/>
    <property type="evidence" value="ECO:0007669"/>
    <property type="project" value="UniProtKB-KW"/>
</dbReference>